<dbReference type="InterPro" id="IPR035897">
    <property type="entry name" value="Toll_tir_struct_dom_sf"/>
</dbReference>
<dbReference type="InterPro" id="IPR027417">
    <property type="entry name" value="P-loop_NTPase"/>
</dbReference>
<dbReference type="PANTHER" id="PTHR11017">
    <property type="entry name" value="LEUCINE-RICH REPEAT-CONTAINING PROTEIN"/>
    <property type="match status" value="1"/>
</dbReference>
<dbReference type="InterPro" id="IPR044974">
    <property type="entry name" value="Disease_R_plants"/>
</dbReference>
<evidence type="ECO:0000313" key="7">
    <source>
        <dbReference type="Proteomes" id="UP001229421"/>
    </source>
</evidence>
<dbReference type="PANTHER" id="PTHR11017:SF544">
    <property type="entry name" value="ADP-RIBOSYL CYCLASE_CYCLIC ADP-RIBOSE HYDROLASE"/>
    <property type="match status" value="1"/>
</dbReference>
<dbReference type="InterPro" id="IPR003591">
    <property type="entry name" value="Leu-rich_rpt_typical-subtyp"/>
</dbReference>
<name>A0AAD8LE63_TARER</name>
<proteinExistence type="predicted"/>
<dbReference type="PROSITE" id="PS51450">
    <property type="entry name" value="LRR"/>
    <property type="match status" value="1"/>
</dbReference>
<protein>
    <recommendedName>
        <fullName evidence="5">TIR domain-containing protein</fullName>
    </recommendedName>
</protein>
<dbReference type="Pfam" id="PF23282">
    <property type="entry name" value="WHD_ROQ1"/>
    <property type="match status" value="1"/>
</dbReference>
<dbReference type="SUPFAM" id="SSF52058">
    <property type="entry name" value="L domain-like"/>
    <property type="match status" value="2"/>
</dbReference>
<gene>
    <name evidence="6" type="ORF">QVD17_02564</name>
</gene>
<dbReference type="SUPFAM" id="SSF52540">
    <property type="entry name" value="P-loop containing nucleoside triphosphate hydrolases"/>
    <property type="match status" value="1"/>
</dbReference>
<dbReference type="GO" id="GO:0043531">
    <property type="term" value="F:ADP binding"/>
    <property type="evidence" value="ECO:0007669"/>
    <property type="project" value="InterPro"/>
</dbReference>
<dbReference type="Pfam" id="PF23598">
    <property type="entry name" value="LRR_14"/>
    <property type="match status" value="2"/>
</dbReference>
<dbReference type="PROSITE" id="PS50104">
    <property type="entry name" value="TIR"/>
    <property type="match status" value="1"/>
</dbReference>
<dbReference type="InterPro" id="IPR042197">
    <property type="entry name" value="Apaf_helical"/>
</dbReference>
<feature type="domain" description="TIR" evidence="5">
    <location>
        <begin position="13"/>
        <end position="176"/>
    </location>
</feature>
<dbReference type="SMART" id="SM00255">
    <property type="entry name" value="TIR"/>
    <property type="match status" value="1"/>
</dbReference>
<dbReference type="InterPro" id="IPR055414">
    <property type="entry name" value="LRR_R13L4/SHOC2-like"/>
</dbReference>
<evidence type="ECO:0000256" key="4">
    <source>
        <dbReference type="ARBA" id="ARBA00023027"/>
    </source>
</evidence>
<dbReference type="Gene3D" id="3.40.50.300">
    <property type="entry name" value="P-loop containing nucleotide triphosphate hydrolases"/>
    <property type="match status" value="1"/>
</dbReference>
<keyword evidence="3" id="KW-0611">Plant defense</keyword>
<dbReference type="InterPro" id="IPR058192">
    <property type="entry name" value="WHD_ROQ1-like"/>
</dbReference>
<dbReference type="GO" id="GO:0051707">
    <property type="term" value="P:response to other organism"/>
    <property type="evidence" value="ECO:0007669"/>
    <property type="project" value="UniProtKB-ARBA"/>
</dbReference>
<dbReference type="InterPro" id="IPR002182">
    <property type="entry name" value="NB-ARC"/>
</dbReference>
<evidence type="ECO:0000256" key="2">
    <source>
        <dbReference type="ARBA" id="ARBA00022737"/>
    </source>
</evidence>
<evidence type="ECO:0000313" key="6">
    <source>
        <dbReference type="EMBL" id="KAK1436782.1"/>
    </source>
</evidence>
<dbReference type="InterPro" id="IPR032675">
    <property type="entry name" value="LRR_dom_sf"/>
</dbReference>
<comment type="caution">
    <text evidence="6">The sequence shown here is derived from an EMBL/GenBank/DDBJ whole genome shotgun (WGS) entry which is preliminary data.</text>
</comment>
<keyword evidence="4" id="KW-0520">NAD</keyword>
<keyword evidence="2" id="KW-0677">Repeat</keyword>
<dbReference type="Proteomes" id="UP001229421">
    <property type="component" value="Unassembled WGS sequence"/>
</dbReference>
<dbReference type="AlphaFoldDB" id="A0AAD8LE63"/>
<dbReference type="GO" id="GO:0006952">
    <property type="term" value="P:defense response"/>
    <property type="evidence" value="ECO:0007669"/>
    <property type="project" value="UniProtKB-KW"/>
</dbReference>
<dbReference type="InterPro" id="IPR001611">
    <property type="entry name" value="Leu-rich_rpt"/>
</dbReference>
<keyword evidence="1" id="KW-0433">Leucine-rich repeat</keyword>
<evidence type="ECO:0000259" key="5">
    <source>
        <dbReference type="PROSITE" id="PS50104"/>
    </source>
</evidence>
<keyword evidence="7" id="KW-1185">Reference proteome</keyword>
<organism evidence="6 7">
    <name type="scientific">Tagetes erecta</name>
    <name type="common">African marigold</name>
    <dbReference type="NCBI Taxonomy" id="13708"/>
    <lineage>
        <taxon>Eukaryota</taxon>
        <taxon>Viridiplantae</taxon>
        <taxon>Streptophyta</taxon>
        <taxon>Embryophyta</taxon>
        <taxon>Tracheophyta</taxon>
        <taxon>Spermatophyta</taxon>
        <taxon>Magnoliopsida</taxon>
        <taxon>eudicotyledons</taxon>
        <taxon>Gunneridae</taxon>
        <taxon>Pentapetalae</taxon>
        <taxon>asterids</taxon>
        <taxon>campanulids</taxon>
        <taxon>Asterales</taxon>
        <taxon>Asteraceae</taxon>
        <taxon>Asteroideae</taxon>
        <taxon>Heliantheae alliance</taxon>
        <taxon>Tageteae</taxon>
        <taxon>Tagetes</taxon>
    </lineage>
</organism>
<evidence type="ECO:0000256" key="1">
    <source>
        <dbReference type="ARBA" id="ARBA00022614"/>
    </source>
</evidence>
<dbReference type="Gene3D" id="1.10.8.430">
    <property type="entry name" value="Helical domain of apoptotic protease-activating factors"/>
    <property type="match status" value="1"/>
</dbReference>
<dbReference type="Pfam" id="PF00931">
    <property type="entry name" value="NB-ARC"/>
    <property type="match status" value="1"/>
</dbReference>
<reference evidence="6" key="1">
    <citation type="journal article" date="2023" name="bioRxiv">
        <title>Improved chromosome-level genome assembly for marigold (Tagetes erecta).</title>
        <authorList>
            <person name="Jiang F."/>
            <person name="Yuan L."/>
            <person name="Wang S."/>
            <person name="Wang H."/>
            <person name="Xu D."/>
            <person name="Wang A."/>
            <person name="Fan W."/>
        </authorList>
    </citation>
    <scope>NUCLEOTIDE SEQUENCE</scope>
    <source>
        <strain evidence="6">WSJ</strain>
        <tissue evidence="6">Leaf</tissue>
    </source>
</reference>
<dbReference type="Gene3D" id="3.40.50.10140">
    <property type="entry name" value="Toll/interleukin-1 receptor homology (TIR) domain"/>
    <property type="match status" value="1"/>
</dbReference>
<sequence length="991" mass="113436">MASSSTSFIKESYEYDVFLSFSGEDTRKNFVDHLYDALQKQGIHTFKDDERLAKGKSINDQLLTSIEDSKFFIVVFSKKYASSSWCLNELVKIMECQKSNEHIAYPVFYDVDSSEVRKQVGSVGEALAGHNNKEMEKWRDALTEAANLSGWDLRNTADGHEARVIKLIVEQISLDLRSINVNLNDKLVGIEPRIQDLHESLDISSDDVRMIGIKGMGGAGKTTLARATFDRLSVHFEAKSFVENVREVSKASLFGLLSLQRKILSDLLNGQHNNVSSVHDGTNMMKTKLRGKKVLVVLDDVDHIDQLEVLVGDLNWFKPGSRIIITTRDEQVLIAHRVKWIHDVNLLSDEEAMGLFSRYAFGKDIPIQEYEKQSLQVVRYAAGLPLTIKVLGSFLCGKDKLEWMDAISRLRTIPLKETIEKLELTYESLEDDYKEIFLDAACLLKGWEKNKAIKMLESCGFHARNGLRVLEQRSLITFNAYHFDVYLTMHDHIEEMGKNIVRRLHPDDPNKHSRLWIQEEIEDILSNDLVNEATRCIHLKLTPEIVVEGLGNMKKLRCLIVDHRDNDKDCNDLVKIDEVSQYFPNSIRYLNWHHYPHWCLPKTFHANNLVALEMFDSKIEQLWVGGKVLKKLKSIELRSSKLRTIDLGLTPNLVRLDLQSCYDLVEVHVPVGCLKRLVYLDLAQCERLKSVSFIKELVSLKDLNLNRLHLKEFMDIMPSHSNSSLQLLNFSHNDIENLPSSIGNLHKLVYLSLIGCRRLKTLPRSLCSLQHLRVLDLERCGIDELPEDIGKLECLEKLDLKFTKVKHLPESICMLKHLKTLILAQCKVLDELPADLGRLESLEELNLKYCTIREIPSSICKLKHLKTLILEGCQVCKLPEDLGEIESLYKLSLRLSRIKDLPSSICKLKRLKELDLSVCSELEKLPENIGDLECLEKLNLMHTSLSHLPHSISLLKGVRIVGYKKRIVPDALLSEKEQQTTYANKRRSTNI</sequence>
<dbReference type="Gene3D" id="3.80.10.10">
    <property type="entry name" value="Ribonuclease Inhibitor"/>
    <property type="match status" value="3"/>
</dbReference>
<dbReference type="Pfam" id="PF00560">
    <property type="entry name" value="LRR_1"/>
    <property type="match status" value="1"/>
</dbReference>
<evidence type="ECO:0000256" key="3">
    <source>
        <dbReference type="ARBA" id="ARBA00022821"/>
    </source>
</evidence>
<accession>A0AAD8LE63</accession>
<dbReference type="InterPro" id="IPR000157">
    <property type="entry name" value="TIR_dom"/>
</dbReference>
<dbReference type="EMBL" id="JAUHHV010000001">
    <property type="protein sequence ID" value="KAK1436782.1"/>
    <property type="molecule type" value="Genomic_DNA"/>
</dbReference>
<dbReference type="FunFam" id="3.40.50.10140:FF:000007">
    <property type="entry name" value="Disease resistance protein (TIR-NBS-LRR class)"/>
    <property type="match status" value="1"/>
</dbReference>
<dbReference type="SUPFAM" id="SSF52200">
    <property type="entry name" value="Toll/Interleukin receptor TIR domain"/>
    <property type="match status" value="1"/>
</dbReference>
<dbReference type="SMART" id="SM00369">
    <property type="entry name" value="LRR_TYP"/>
    <property type="match status" value="7"/>
</dbReference>
<dbReference type="Pfam" id="PF01582">
    <property type="entry name" value="TIR"/>
    <property type="match status" value="1"/>
</dbReference>
<dbReference type="GO" id="GO:0007165">
    <property type="term" value="P:signal transduction"/>
    <property type="evidence" value="ECO:0007669"/>
    <property type="project" value="InterPro"/>
</dbReference>
<dbReference type="PRINTS" id="PR00364">
    <property type="entry name" value="DISEASERSIST"/>
</dbReference>